<evidence type="ECO:0000256" key="3">
    <source>
        <dbReference type="SAM" id="Coils"/>
    </source>
</evidence>
<feature type="region of interest" description="Disordered" evidence="4">
    <location>
        <begin position="172"/>
        <end position="194"/>
    </location>
</feature>
<accession>A0A8H7VD19</accession>
<dbReference type="InterPro" id="IPR010754">
    <property type="entry name" value="OPA3-like"/>
</dbReference>
<dbReference type="EMBL" id="JAEPRB010000222">
    <property type="protein sequence ID" value="KAG2218571.1"/>
    <property type="molecule type" value="Genomic_DNA"/>
</dbReference>
<keyword evidence="2 3" id="KW-0175">Coiled coil</keyword>
<comment type="caution">
    <text evidence="5">The sequence shown here is derived from an EMBL/GenBank/DDBJ whole genome shotgun (WGS) entry which is preliminary data.</text>
</comment>
<dbReference type="GO" id="GO:0019216">
    <property type="term" value="P:regulation of lipid metabolic process"/>
    <property type="evidence" value="ECO:0007669"/>
    <property type="project" value="TreeGrafter"/>
</dbReference>
<evidence type="ECO:0008006" key="7">
    <source>
        <dbReference type="Google" id="ProtNLM"/>
    </source>
</evidence>
<evidence type="ECO:0000256" key="1">
    <source>
        <dbReference type="ARBA" id="ARBA00007584"/>
    </source>
</evidence>
<evidence type="ECO:0000313" key="5">
    <source>
        <dbReference type="EMBL" id="KAG2218571.1"/>
    </source>
</evidence>
<dbReference type="Proteomes" id="UP000646827">
    <property type="component" value="Unassembled WGS sequence"/>
</dbReference>
<feature type="coiled-coil region" evidence="3">
    <location>
        <begin position="106"/>
        <end position="147"/>
    </location>
</feature>
<gene>
    <name evidence="5" type="ORF">INT45_014160</name>
</gene>
<protein>
    <recommendedName>
        <fullName evidence="7">OPA3-like protein</fullName>
    </recommendedName>
</protein>
<evidence type="ECO:0000256" key="4">
    <source>
        <dbReference type="SAM" id="MobiDB-lite"/>
    </source>
</evidence>
<reference evidence="5 6" key="1">
    <citation type="submission" date="2020-12" db="EMBL/GenBank/DDBJ databases">
        <title>Metabolic potential, ecology and presence of endohyphal bacteria is reflected in genomic diversity of Mucoromycotina.</title>
        <authorList>
            <person name="Muszewska A."/>
            <person name="Okrasinska A."/>
            <person name="Steczkiewicz K."/>
            <person name="Drgas O."/>
            <person name="Orlowska M."/>
            <person name="Perlinska-Lenart U."/>
            <person name="Aleksandrzak-Piekarczyk T."/>
            <person name="Szatraj K."/>
            <person name="Zielenkiewicz U."/>
            <person name="Pilsyk S."/>
            <person name="Malc E."/>
            <person name="Mieczkowski P."/>
            <person name="Kruszewska J.S."/>
            <person name="Biernat P."/>
            <person name="Pawlowska J."/>
        </authorList>
    </citation>
    <scope>NUCLEOTIDE SEQUENCE [LARGE SCALE GENOMIC DNA]</scope>
    <source>
        <strain evidence="5 6">CBS 142.35</strain>
    </source>
</reference>
<dbReference type="PANTHER" id="PTHR12499:SF0">
    <property type="entry name" value="OPTIC ATROPHY 3 PROTEIN"/>
    <property type="match status" value="1"/>
</dbReference>
<evidence type="ECO:0000256" key="2">
    <source>
        <dbReference type="ARBA" id="ARBA00023054"/>
    </source>
</evidence>
<organism evidence="5 6">
    <name type="scientific">Circinella minor</name>
    <dbReference type="NCBI Taxonomy" id="1195481"/>
    <lineage>
        <taxon>Eukaryota</taxon>
        <taxon>Fungi</taxon>
        <taxon>Fungi incertae sedis</taxon>
        <taxon>Mucoromycota</taxon>
        <taxon>Mucoromycotina</taxon>
        <taxon>Mucoromycetes</taxon>
        <taxon>Mucorales</taxon>
        <taxon>Lichtheimiaceae</taxon>
        <taxon>Circinella</taxon>
    </lineage>
</organism>
<dbReference type="OrthoDB" id="2129069at2759"/>
<comment type="similarity">
    <text evidence="1">Belongs to the OPA3 family.</text>
</comment>
<dbReference type="PANTHER" id="PTHR12499">
    <property type="entry name" value="OPTIC ATROPHY 3 PROTEIN OPA3"/>
    <property type="match status" value="1"/>
</dbReference>
<sequence>MSTLKLGSLIIRTLSKPVATSIKTQAKQHAAFKEFCIGVAQRSHKLEMTLKMKFLGYKKEVIRPLNDARAVEAGANFMSEAFIFSVAASIIIAETWRSHSSNKNRRNYVDDALDNLEEDKDKLKELLELTREKQKEQEERIELLAQDNIQLRKILDEVLSVSLGMKRHTNYEQPKMISLPGLNNDNDNNNDERQ</sequence>
<evidence type="ECO:0000313" key="6">
    <source>
        <dbReference type="Proteomes" id="UP000646827"/>
    </source>
</evidence>
<dbReference type="GO" id="GO:0005739">
    <property type="term" value="C:mitochondrion"/>
    <property type="evidence" value="ECO:0007669"/>
    <property type="project" value="TreeGrafter"/>
</dbReference>
<dbReference type="AlphaFoldDB" id="A0A8H7VD19"/>
<keyword evidence="6" id="KW-1185">Reference proteome</keyword>
<dbReference type="Pfam" id="PF07047">
    <property type="entry name" value="OPA3"/>
    <property type="match status" value="1"/>
</dbReference>
<proteinExistence type="inferred from homology"/>
<name>A0A8H7VD19_9FUNG</name>